<evidence type="ECO:0000256" key="3">
    <source>
        <dbReference type="SAM" id="Phobius"/>
    </source>
</evidence>
<dbReference type="GO" id="GO:0009986">
    <property type="term" value="C:cell surface"/>
    <property type="evidence" value="ECO:0007669"/>
    <property type="project" value="UniProtKB-SubCell"/>
</dbReference>
<evidence type="ECO:0000256" key="1">
    <source>
        <dbReference type="ARBA" id="ARBA00004241"/>
    </source>
</evidence>
<dbReference type="Proteomes" id="UP000027931">
    <property type="component" value="Unassembled WGS sequence"/>
</dbReference>
<protein>
    <recommendedName>
        <fullName evidence="6">Prepilin-type N-terminal cleavage/methylation domain-containing protein</fullName>
    </recommendedName>
</protein>
<dbReference type="EMBL" id="JMIR01000019">
    <property type="protein sequence ID" value="KEO82694.1"/>
    <property type="molecule type" value="Genomic_DNA"/>
</dbReference>
<comment type="subcellular location">
    <subcellularLocation>
        <location evidence="1">Cell surface</location>
    </subcellularLocation>
</comment>
<comment type="caution">
    <text evidence="4">The sequence shown here is derived from an EMBL/GenBank/DDBJ whole genome shotgun (WGS) entry which is preliminary data.</text>
</comment>
<accession>A0A074LNN1</accession>
<dbReference type="STRING" id="1157490.EL26_14100"/>
<evidence type="ECO:0008006" key="6">
    <source>
        <dbReference type="Google" id="ProtNLM"/>
    </source>
</evidence>
<organism evidence="4 5">
    <name type="scientific">Tumebacillus flagellatus</name>
    <dbReference type="NCBI Taxonomy" id="1157490"/>
    <lineage>
        <taxon>Bacteria</taxon>
        <taxon>Bacillati</taxon>
        <taxon>Bacillota</taxon>
        <taxon>Bacilli</taxon>
        <taxon>Bacillales</taxon>
        <taxon>Alicyclobacillaceae</taxon>
        <taxon>Tumebacillus</taxon>
    </lineage>
</organism>
<dbReference type="AlphaFoldDB" id="A0A074LNN1"/>
<name>A0A074LNN1_9BACL</name>
<proteinExistence type="predicted"/>
<sequence>MLRDDERGVTLMELLMVIALMGVVFGGVVAFSISTMSSFRDTTQGSLNQEQASQIMNQLAQDLRRSASTDRWQAAADHKFHLHTARSNDETQEGIDVAYEQAGTEILYTTSRNGTETTLSLTKHGTFQVEQEGDSFTIAVTVGDVNDANRAEMTTKVSRFNWGR</sequence>
<dbReference type="NCBIfam" id="TIGR02532">
    <property type="entry name" value="IV_pilin_GFxxxE"/>
    <property type="match status" value="1"/>
</dbReference>
<gene>
    <name evidence="4" type="ORF">EL26_14100</name>
</gene>
<keyword evidence="3" id="KW-0812">Transmembrane</keyword>
<feature type="transmembrane region" description="Helical" evidence="3">
    <location>
        <begin position="12"/>
        <end position="33"/>
    </location>
</feature>
<evidence type="ECO:0000313" key="5">
    <source>
        <dbReference type="Proteomes" id="UP000027931"/>
    </source>
</evidence>
<dbReference type="Gene3D" id="3.30.700.10">
    <property type="entry name" value="Glycoprotein, Type 4 Pilin"/>
    <property type="match status" value="1"/>
</dbReference>
<dbReference type="InterPro" id="IPR012902">
    <property type="entry name" value="N_methyl_site"/>
</dbReference>
<evidence type="ECO:0000313" key="4">
    <source>
        <dbReference type="EMBL" id="KEO82694.1"/>
    </source>
</evidence>
<keyword evidence="3" id="KW-0472">Membrane</keyword>
<dbReference type="GO" id="GO:0030420">
    <property type="term" value="P:establishment of competence for transformation"/>
    <property type="evidence" value="ECO:0007669"/>
    <property type="project" value="UniProtKB-KW"/>
</dbReference>
<keyword evidence="5" id="KW-1185">Reference proteome</keyword>
<reference evidence="4 5" key="1">
    <citation type="journal article" date="2013" name="Int. J. Syst. Evol. Microbiol.">
        <title>Tumebacillus flagellatus sp. nov., an alpha-amylase/pullulanase-producing bacterium isolated from cassava wastewater.</title>
        <authorList>
            <person name="Wang Q."/>
            <person name="Xie N."/>
            <person name="Qin Y."/>
            <person name="Shen N."/>
            <person name="Zhu J."/>
            <person name="Mi H."/>
            <person name="Huang R."/>
        </authorList>
    </citation>
    <scope>NUCLEOTIDE SEQUENCE [LARGE SCALE GENOMIC DNA]</scope>
    <source>
        <strain evidence="4 5">GST4</strain>
    </source>
</reference>
<keyword evidence="3" id="KW-1133">Transmembrane helix</keyword>
<evidence type="ECO:0000256" key="2">
    <source>
        <dbReference type="ARBA" id="ARBA00023287"/>
    </source>
</evidence>
<dbReference type="Pfam" id="PF07963">
    <property type="entry name" value="N_methyl"/>
    <property type="match status" value="1"/>
</dbReference>
<keyword evidence="2" id="KW-0178">Competence</keyword>